<accession>A0A4R2SVL5</accession>
<evidence type="ECO:0000259" key="7">
    <source>
        <dbReference type="PROSITE" id="PS50011"/>
    </source>
</evidence>
<keyword evidence="1" id="KW-0723">Serine/threonine-protein kinase</keyword>
<evidence type="ECO:0000256" key="1">
    <source>
        <dbReference type="ARBA" id="ARBA00022527"/>
    </source>
</evidence>
<organism evidence="8 9">
    <name type="scientific">Serpentinicella alkaliphila</name>
    <dbReference type="NCBI Taxonomy" id="1734049"/>
    <lineage>
        <taxon>Bacteria</taxon>
        <taxon>Bacillati</taxon>
        <taxon>Bacillota</taxon>
        <taxon>Clostridia</taxon>
        <taxon>Peptostreptococcales</taxon>
        <taxon>Natronincolaceae</taxon>
        <taxon>Serpentinicella</taxon>
    </lineage>
</organism>
<keyword evidence="5" id="KW-0067">ATP-binding</keyword>
<dbReference type="InterPro" id="IPR011009">
    <property type="entry name" value="Kinase-like_dom_sf"/>
</dbReference>
<comment type="caution">
    <text evidence="8">The sequence shown here is derived from an EMBL/GenBank/DDBJ whole genome shotgun (WGS) entry which is preliminary data.</text>
</comment>
<evidence type="ECO:0000256" key="3">
    <source>
        <dbReference type="ARBA" id="ARBA00022741"/>
    </source>
</evidence>
<gene>
    <name evidence="8" type="ORF">EDD79_10823</name>
</gene>
<keyword evidence="2" id="KW-0808">Transferase</keyword>
<keyword evidence="6" id="KW-0472">Membrane</keyword>
<keyword evidence="4 8" id="KW-0418">Kinase</keyword>
<sequence>MGIIELQTYQQIKGKWKGTQYEVVKKLGEGGLGKVYLVKRIKTNQYFALKITKDNISINREYNLINKFKNIEMVINALEIDDLEIENEIYYYICLEYIDGMNLQEYVKRRFLSVDAILGLVLVIVEGLNKIHSLGYVLGDLKLENIMLDKRFKQLRIIDLGGVAKKGEFINEYTPGYDRSKWNCGNRVASESYDLFIVTMIIIRLIIREEFNPRLQNINDIIKKMNSIDISKELKEFLIAGLKEEQQSNFFAKGLRKIYNREKLSKRNNMIEKLDARINVIFLCSVSLLITTTIFILLKL</sequence>
<dbReference type="SMART" id="SM00220">
    <property type="entry name" value="S_TKc"/>
    <property type="match status" value="1"/>
</dbReference>
<dbReference type="GO" id="GO:0005524">
    <property type="term" value="F:ATP binding"/>
    <property type="evidence" value="ECO:0007669"/>
    <property type="project" value="UniProtKB-KW"/>
</dbReference>
<feature type="domain" description="Protein kinase" evidence="7">
    <location>
        <begin position="21"/>
        <end position="264"/>
    </location>
</feature>
<dbReference type="PANTHER" id="PTHR24345">
    <property type="entry name" value="SERINE/THREONINE-PROTEIN KINASE PLK"/>
    <property type="match status" value="1"/>
</dbReference>
<dbReference type="SUPFAM" id="SSF56112">
    <property type="entry name" value="Protein kinase-like (PK-like)"/>
    <property type="match status" value="1"/>
</dbReference>
<evidence type="ECO:0000256" key="5">
    <source>
        <dbReference type="ARBA" id="ARBA00022840"/>
    </source>
</evidence>
<dbReference type="GO" id="GO:0004674">
    <property type="term" value="F:protein serine/threonine kinase activity"/>
    <property type="evidence" value="ECO:0007669"/>
    <property type="project" value="UniProtKB-KW"/>
</dbReference>
<dbReference type="PROSITE" id="PS50011">
    <property type="entry name" value="PROTEIN_KINASE_DOM"/>
    <property type="match status" value="1"/>
</dbReference>
<evidence type="ECO:0000256" key="4">
    <source>
        <dbReference type="ARBA" id="ARBA00022777"/>
    </source>
</evidence>
<keyword evidence="6" id="KW-1133">Transmembrane helix</keyword>
<keyword evidence="3" id="KW-0547">Nucleotide-binding</keyword>
<evidence type="ECO:0000313" key="9">
    <source>
        <dbReference type="Proteomes" id="UP000295504"/>
    </source>
</evidence>
<dbReference type="InterPro" id="IPR000719">
    <property type="entry name" value="Prot_kinase_dom"/>
</dbReference>
<evidence type="ECO:0000256" key="6">
    <source>
        <dbReference type="SAM" id="Phobius"/>
    </source>
</evidence>
<dbReference type="AlphaFoldDB" id="A0A4R2SVL5"/>
<dbReference type="PANTHER" id="PTHR24345:SF91">
    <property type="entry name" value="SERINE_THREONINE-PROTEIN KINASE PLK4"/>
    <property type="match status" value="1"/>
</dbReference>
<name>A0A4R2SVL5_9FIRM</name>
<feature type="transmembrane region" description="Helical" evidence="6">
    <location>
        <begin position="276"/>
        <end position="298"/>
    </location>
</feature>
<evidence type="ECO:0000313" key="8">
    <source>
        <dbReference type="EMBL" id="TCP93335.1"/>
    </source>
</evidence>
<proteinExistence type="predicted"/>
<dbReference type="OrthoDB" id="583109at2"/>
<dbReference type="Pfam" id="PF00069">
    <property type="entry name" value="Pkinase"/>
    <property type="match status" value="1"/>
</dbReference>
<dbReference type="EMBL" id="SLYC01000082">
    <property type="protein sequence ID" value="TCP93335.1"/>
    <property type="molecule type" value="Genomic_DNA"/>
</dbReference>
<keyword evidence="9" id="KW-1185">Reference proteome</keyword>
<evidence type="ECO:0000256" key="2">
    <source>
        <dbReference type="ARBA" id="ARBA00022679"/>
    </source>
</evidence>
<dbReference type="Proteomes" id="UP000295504">
    <property type="component" value="Unassembled WGS sequence"/>
</dbReference>
<protein>
    <submittedName>
        <fullName evidence="8">Serine/threonine-protein kinase</fullName>
    </submittedName>
</protein>
<dbReference type="Gene3D" id="1.10.510.10">
    <property type="entry name" value="Transferase(Phosphotransferase) domain 1"/>
    <property type="match status" value="1"/>
</dbReference>
<dbReference type="RefSeq" id="WP_132849869.1">
    <property type="nucleotide sequence ID" value="NZ_CP058648.1"/>
</dbReference>
<reference evidence="8 9" key="1">
    <citation type="submission" date="2019-03" db="EMBL/GenBank/DDBJ databases">
        <title>Genomic Encyclopedia of Type Strains, Phase IV (KMG-IV): sequencing the most valuable type-strain genomes for metagenomic binning, comparative biology and taxonomic classification.</title>
        <authorList>
            <person name="Goeker M."/>
        </authorList>
    </citation>
    <scope>NUCLEOTIDE SEQUENCE [LARGE SCALE GENOMIC DNA]</scope>
    <source>
        <strain evidence="8 9">DSM 100013</strain>
    </source>
</reference>
<keyword evidence="6" id="KW-0812">Transmembrane</keyword>